<dbReference type="Proteomes" id="UP000429811">
    <property type="component" value="Unassembled WGS sequence"/>
</dbReference>
<dbReference type="Proteomes" id="UP000434475">
    <property type="component" value="Unassembled WGS sequence"/>
</dbReference>
<evidence type="ECO:0000313" key="1">
    <source>
        <dbReference type="EMBL" id="MSB22587.1"/>
    </source>
</evidence>
<evidence type="ECO:0000313" key="4">
    <source>
        <dbReference type="Proteomes" id="UP000434475"/>
    </source>
</evidence>
<gene>
    <name evidence="2" type="ORF">GKE90_19900</name>
    <name evidence="1" type="ORF">GKE97_24305</name>
</gene>
<protein>
    <submittedName>
        <fullName evidence="2">Aspartate/glutamate racemase family protein</fullName>
    </submittedName>
</protein>
<evidence type="ECO:0000313" key="2">
    <source>
        <dbReference type="EMBL" id="MSB50926.1"/>
    </source>
</evidence>
<dbReference type="EMBL" id="WKPO01000047">
    <property type="protein sequence ID" value="MSB50926.1"/>
    <property type="molecule type" value="Genomic_DNA"/>
</dbReference>
<dbReference type="RefSeq" id="WP_154250942.1">
    <property type="nucleotide sequence ID" value="NZ_JADMVZ010000052.1"/>
</dbReference>
<dbReference type="AlphaFoldDB" id="A0A6I2RMJ8"/>
<comment type="caution">
    <text evidence="2">The sequence shown here is derived from an EMBL/GenBank/DDBJ whole genome shotgun (WGS) entry which is preliminary data.</text>
</comment>
<evidence type="ECO:0000313" key="3">
    <source>
        <dbReference type="Proteomes" id="UP000429811"/>
    </source>
</evidence>
<dbReference type="EMBL" id="WKPR01000045">
    <property type="protein sequence ID" value="MSB22587.1"/>
    <property type="molecule type" value="Genomic_DNA"/>
</dbReference>
<proteinExistence type="predicted"/>
<reference evidence="3 4" key="1">
    <citation type="journal article" date="2019" name="Nat. Med.">
        <title>A library of human gut bacterial isolates paired with longitudinal multiomics data enables mechanistic microbiome research.</title>
        <authorList>
            <person name="Poyet M."/>
            <person name="Groussin M."/>
            <person name="Gibbons S.M."/>
            <person name="Avila-Pacheco J."/>
            <person name="Jiang X."/>
            <person name="Kearney S.M."/>
            <person name="Perrotta A.R."/>
            <person name="Berdy B."/>
            <person name="Zhao S."/>
            <person name="Lieberman T.D."/>
            <person name="Swanson P.K."/>
            <person name="Smith M."/>
            <person name="Roesemann S."/>
            <person name="Alexander J.E."/>
            <person name="Rich S.A."/>
            <person name="Livny J."/>
            <person name="Vlamakis H."/>
            <person name="Clish C."/>
            <person name="Bullock K."/>
            <person name="Deik A."/>
            <person name="Scott J."/>
            <person name="Pierce K.A."/>
            <person name="Xavier R.J."/>
            <person name="Alm E.J."/>
        </authorList>
    </citation>
    <scope>NUCLEOTIDE SEQUENCE [LARGE SCALE GENOMIC DNA]</scope>
    <source>
        <strain evidence="1 4">BIOML-A2</strain>
        <strain evidence="2 3">BIOML-A5</strain>
    </source>
</reference>
<sequence>MSKKPKIALLRWEKGQVCDALLQLETLPGNSTNPASYPFDVEMVYVKGANAETVETNPCQELLDEYIRICKELAEQGVKAITTSCGFNAYYQESLAAAVPEVVFTSSLLQVPFAQTIVGSKGKVAILTANANDLKEEHLTRANITQRDNLVILSMHNQPEWSRLYSNPDGGAFKLEAITDEIADVLRKGLEEHPDIGAVVLECTDLPPYASRLREEFGLPVFDFNSLMGHIAMALNVHKLY</sequence>
<organism evidence="2 3">
    <name type="scientific">Flavonifractor plautii</name>
    <name type="common">Fusobacterium plautii</name>
    <dbReference type="NCBI Taxonomy" id="292800"/>
    <lineage>
        <taxon>Bacteria</taxon>
        <taxon>Bacillati</taxon>
        <taxon>Bacillota</taxon>
        <taxon>Clostridia</taxon>
        <taxon>Eubacteriales</taxon>
        <taxon>Oscillospiraceae</taxon>
        <taxon>Flavonifractor</taxon>
    </lineage>
</organism>
<accession>A0A6I2RMJ8</accession>
<name>A0A6I2RMJ8_FLAPL</name>